<dbReference type="InterPro" id="IPR006597">
    <property type="entry name" value="Sel1-like"/>
</dbReference>
<dbReference type="SUPFAM" id="SSF81901">
    <property type="entry name" value="HCP-like"/>
    <property type="match status" value="3"/>
</dbReference>
<keyword evidence="1" id="KW-0732">Signal</keyword>
<evidence type="ECO:0000313" key="2">
    <source>
        <dbReference type="EMBL" id="MDR7308924.1"/>
    </source>
</evidence>
<keyword evidence="3" id="KW-1185">Reference proteome</keyword>
<evidence type="ECO:0000313" key="3">
    <source>
        <dbReference type="Proteomes" id="UP001268089"/>
    </source>
</evidence>
<dbReference type="RefSeq" id="WP_310346996.1">
    <property type="nucleotide sequence ID" value="NZ_JAVDXO010000017.1"/>
</dbReference>
<dbReference type="Proteomes" id="UP001268089">
    <property type="component" value="Unassembled WGS sequence"/>
</dbReference>
<reference evidence="2 3" key="1">
    <citation type="submission" date="2023-07" db="EMBL/GenBank/DDBJ databases">
        <title>Sorghum-associated microbial communities from plants grown in Nebraska, USA.</title>
        <authorList>
            <person name="Schachtman D."/>
        </authorList>
    </citation>
    <scope>NUCLEOTIDE SEQUENCE [LARGE SCALE GENOMIC DNA]</scope>
    <source>
        <strain evidence="2 3">BE308</strain>
    </source>
</reference>
<organism evidence="2 3">
    <name type="scientific">Rhodoferax saidenbachensis</name>
    <dbReference type="NCBI Taxonomy" id="1484693"/>
    <lineage>
        <taxon>Bacteria</taxon>
        <taxon>Pseudomonadati</taxon>
        <taxon>Pseudomonadota</taxon>
        <taxon>Betaproteobacteria</taxon>
        <taxon>Burkholderiales</taxon>
        <taxon>Comamonadaceae</taxon>
        <taxon>Rhodoferax</taxon>
    </lineage>
</organism>
<name>A0ABU1ZTP9_9BURK</name>
<evidence type="ECO:0000256" key="1">
    <source>
        <dbReference type="SAM" id="SignalP"/>
    </source>
</evidence>
<gene>
    <name evidence="2" type="ORF">J2X15_004252</name>
</gene>
<dbReference type="Pfam" id="PF08238">
    <property type="entry name" value="Sel1"/>
    <property type="match status" value="9"/>
</dbReference>
<feature type="chain" id="PRO_5046039363" evidence="1">
    <location>
        <begin position="19"/>
        <end position="469"/>
    </location>
</feature>
<dbReference type="EMBL" id="JAVDXO010000017">
    <property type="protein sequence ID" value="MDR7308924.1"/>
    <property type="molecule type" value="Genomic_DNA"/>
</dbReference>
<accession>A0ABU1ZTP9</accession>
<dbReference type="InterPro" id="IPR011990">
    <property type="entry name" value="TPR-like_helical_dom_sf"/>
</dbReference>
<dbReference type="PANTHER" id="PTHR11102">
    <property type="entry name" value="SEL-1-LIKE PROTEIN"/>
    <property type="match status" value="1"/>
</dbReference>
<dbReference type="InterPro" id="IPR050767">
    <property type="entry name" value="Sel1_AlgK"/>
</dbReference>
<proteinExistence type="predicted"/>
<feature type="signal peptide" evidence="1">
    <location>
        <begin position="1"/>
        <end position="18"/>
    </location>
</feature>
<sequence length="469" mass="51589">MKKLFLAAWLVFATFAQAKEVALCAPFEKQANALKGRKFTLEELTSVAGQMGSGKVDAEIGVMLVCGIGIDKDLVKGLELLETAAEAGDRESMLFLYAYYSGLDGAAADEAKAMHWLQVGAKHGDARMQLQLSQRYMEGRGVGKDPVLAKHWYDRGLATSQAFISVAAGAAEFEKKNYALALQWFNRGVAADREEGLRSMKLLAQASPAGQYAMGLFYMQGGSVPTDLEEAFKWYRLSAEAGFAPAQEELAYAYEWGRGVPKNMEETKFWREKAADGGEQAAQERWERAYGNKPWEKEQRARYEALREATKDGSAKSKMAIAYFLARTNSKEAIDWLQKATDQGSSEAEYKLGIIYWYGQLGTSDSAEGLKLIRRAASQGYSDAVVWLARAYHQGTDLPANLVAAYALHFLAVPDQADAAQRLESYKPPFDEAMSSEELTRARQLALDMGKPGNFLAALDGAVTSGEVR</sequence>
<protein>
    <submittedName>
        <fullName evidence="2">TPR repeat protein</fullName>
    </submittedName>
</protein>
<dbReference type="SMART" id="SM00671">
    <property type="entry name" value="SEL1"/>
    <property type="match status" value="7"/>
</dbReference>
<comment type="caution">
    <text evidence="2">The sequence shown here is derived from an EMBL/GenBank/DDBJ whole genome shotgun (WGS) entry which is preliminary data.</text>
</comment>
<dbReference type="PANTHER" id="PTHR11102:SF160">
    <property type="entry name" value="ERAD-ASSOCIATED E3 UBIQUITIN-PROTEIN LIGASE COMPONENT HRD3"/>
    <property type="match status" value="1"/>
</dbReference>
<dbReference type="Gene3D" id="1.25.40.10">
    <property type="entry name" value="Tetratricopeptide repeat domain"/>
    <property type="match status" value="1"/>
</dbReference>